<evidence type="ECO:0008006" key="3">
    <source>
        <dbReference type="Google" id="ProtNLM"/>
    </source>
</evidence>
<organism evidence="1 2">
    <name type="scientific">Brevibacterium sediminis</name>
    <dbReference type="NCBI Taxonomy" id="1857024"/>
    <lineage>
        <taxon>Bacteria</taxon>
        <taxon>Bacillati</taxon>
        <taxon>Actinomycetota</taxon>
        <taxon>Actinomycetes</taxon>
        <taxon>Micrococcales</taxon>
        <taxon>Brevibacteriaceae</taxon>
        <taxon>Brevibacterium</taxon>
    </lineage>
</organism>
<accession>A0A5C4X4X7</accession>
<proteinExistence type="predicted"/>
<gene>
    <name evidence="1" type="ORF">FHQ09_06775</name>
</gene>
<dbReference type="AlphaFoldDB" id="A0A5C4X4X7"/>
<protein>
    <recommendedName>
        <fullName evidence="3">Chitin-binding type-3 domain-containing protein</fullName>
    </recommendedName>
</protein>
<comment type="caution">
    <text evidence="1">The sequence shown here is derived from an EMBL/GenBank/DDBJ whole genome shotgun (WGS) entry which is preliminary data.</text>
</comment>
<evidence type="ECO:0000313" key="1">
    <source>
        <dbReference type="EMBL" id="TNM55933.1"/>
    </source>
</evidence>
<reference evidence="1 2" key="1">
    <citation type="submission" date="2019-06" db="EMBL/GenBank/DDBJ databases">
        <authorList>
            <person name="Mardanova A.M."/>
            <person name="Pudova D.S."/>
            <person name="Shagimardanova E.I."/>
            <person name="Gogoleva N.E."/>
            <person name="Lutfullin M.T."/>
            <person name="Hadieva G.F."/>
            <person name="Sharipova M.R."/>
        </authorList>
    </citation>
    <scope>NUCLEOTIDE SEQUENCE [LARGE SCALE GENOMIC DNA]</scope>
    <source>
        <strain evidence="1 2">MG-1</strain>
    </source>
</reference>
<name>A0A5C4X4X7_9MICO</name>
<evidence type="ECO:0000313" key="2">
    <source>
        <dbReference type="Proteomes" id="UP000314223"/>
    </source>
</evidence>
<dbReference type="Proteomes" id="UP000314223">
    <property type="component" value="Unassembled WGS sequence"/>
</dbReference>
<sequence length="157" mass="17861">MDLTGVPREEIDDMIEAAQRELALRQTVDAYREQLAQFQANYRDAIGLVELPEYTTWEKPEYALDAYALGDVVTHSGGFYRSLMPCNLLDPKEAGWRQVNKNGSPRGWVEPVREHDAYRKGEIVVYGGKTYECVGSCVMAPPHPDSEFWKIVDMSDE</sequence>
<dbReference type="Gene3D" id="2.10.10.90">
    <property type="match status" value="1"/>
</dbReference>
<dbReference type="EMBL" id="VDMQ01000003">
    <property type="protein sequence ID" value="TNM55933.1"/>
    <property type="molecule type" value="Genomic_DNA"/>
</dbReference>
<dbReference type="RefSeq" id="WP_139468072.1">
    <property type="nucleotide sequence ID" value="NZ_VDMQ01000003.1"/>
</dbReference>